<proteinExistence type="predicted"/>
<feature type="domain" description="Alanine dehydrogenase/pyridine nucleotide transhydrogenase NAD(H)-binding" evidence="2">
    <location>
        <begin position="71"/>
        <end position="129"/>
    </location>
</feature>
<evidence type="ECO:0000256" key="1">
    <source>
        <dbReference type="SAM" id="MobiDB-lite"/>
    </source>
</evidence>
<evidence type="ECO:0000313" key="4">
    <source>
        <dbReference type="Proteomes" id="UP000728185"/>
    </source>
</evidence>
<comment type="caution">
    <text evidence="3">The sequence shown here is derived from an EMBL/GenBank/DDBJ whole genome shotgun (WGS) entry which is preliminary data.</text>
</comment>
<dbReference type="SUPFAM" id="SSF51905">
    <property type="entry name" value="FAD/NAD(P)-binding domain"/>
    <property type="match status" value="1"/>
</dbReference>
<dbReference type="InterPro" id="IPR007698">
    <property type="entry name" value="AlaDH/PNT_NAD(H)-bd"/>
</dbReference>
<evidence type="ECO:0000259" key="2">
    <source>
        <dbReference type="Pfam" id="PF01262"/>
    </source>
</evidence>
<dbReference type="Pfam" id="PF01262">
    <property type="entry name" value="AlaDh_PNT_C"/>
    <property type="match status" value="1"/>
</dbReference>
<sequence length="156" mass="16743">MRSKALDGTVGLDGNPNSTQRPDGYGHINFGLFRVSTAPLTHVSVRVPSPGSEADSFPQSDSQTTPRRVAGERALAATRRGVGINAGLITGSNQAFHIIVIGAGMAGLMVARQLNYFGAKVTLLESRVRSFPLSLMIRHSQRGMKITSNHQRMLSD</sequence>
<reference evidence="3" key="1">
    <citation type="submission" date="2019-05" db="EMBL/GenBank/DDBJ databases">
        <title>Annotation for the trematode Fasciolopsis buski.</title>
        <authorList>
            <person name="Choi Y.-J."/>
        </authorList>
    </citation>
    <scope>NUCLEOTIDE SEQUENCE</scope>
    <source>
        <strain evidence="3">HT</strain>
        <tissue evidence="3">Whole worm</tissue>
    </source>
</reference>
<evidence type="ECO:0000313" key="3">
    <source>
        <dbReference type="EMBL" id="KAA0199674.1"/>
    </source>
</evidence>
<feature type="compositionally biased region" description="Polar residues" evidence="1">
    <location>
        <begin position="57"/>
        <end position="66"/>
    </location>
</feature>
<dbReference type="InterPro" id="IPR036188">
    <property type="entry name" value="FAD/NAD-bd_sf"/>
</dbReference>
<dbReference type="Proteomes" id="UP000728185">
    <property type="component" value="Unassembled WGS sequence"/>
</dbReference>
<dbReference type="Gene3D" id="3.50.50.60">
    <property type="entry name" value="FAD/NAD(P)-binding domain"/>
    <property type="match status" value="1"/>
</dbReference>
<gene>
    <name evidence="3" type="ORF">FBUS_11165</name>
</gene>
<feature type="region of interest" description="Disordered" evidence="1">
    <location>
        <begin position="46"/>
        <end position="67"/>
    </location>
</feature>
<accession>A0A8E0S8M5</accession>
<dbReference type="AlphaFoldDB" id="A0A8E0S8M5"/>
<name>A0A8E0S8M5_9TREM</name>
<feature type="region of interest" description="Disordered" evidence="1">
    <location>
        <begin position="1"/>
        <end position="23"/>
    </location>
</feature>
<dbReference type="EMBL" id="LUCM01000985">
    <property type="protein sequence ID" value="KAA0199674.1"/>
    <property type="molecule type" value="Genomic_DNA"/>
</dbReference>
<protein>
    <submittedName>
        <fullName evidence="3">Putative lysine-specific histone demethylase 1</fullName>
    </submittedName>
</protein>
<dbReference type="OrthoDB" id="5046242at2759"/>
<keyword evidence="4" id="KW-1185">Reference proteome</keyword>
<organism evidence="3 4">
    <name type="scientific">Fasciolopsis buskii</name>
    <dbReference type="NCBI Taxonomy" id="27845"/>
    <lineage>
        <taxon>Eukaryota</taxon>
        <taxon>Metazoa</taxon>
        <taxon>Spiralia</taxon>
        <taxon>Lophotrochozoa</taxon>
        <taxon>Platyhelminthes</taxon>
        <taxon>Trematoda</taxon>
        <taxon>Digenea</taxon>
        <taxon>Plagiorchiida</taxon>
        <taxon>Echinostomata</taxon>
        <taxon>Echinostomatoidea</taxon>
        <taxon>Fasciolidae</taxon>
        <taxon>Fasciolopsis</taxon>
    </lineage>
</organism>